<evidence type="ECO:0000256" key="4">
    <source>
        <dbReference type="ARBA" id="ARBA00022840"/>
    </source>
</evidence>
<keyword evidence="2" id="KW-0436">Ligase</keyword>
<dbReference type="InterPro" id="IPR009008">
    <property type="entry name" value="Val/Leu/Ile-tRNA-synth_edit"/>
</dbReference>
<keyword evidence="4" id="KW-0067">ATP-binding</keyword>
<proteinExistence type="inferred from homology"/>
<accession>X1HBC0</accession>
<dbReference type="EMBL" id="BARU01023268">
    <property type="protein sequence ID" value="GAH51154.1"/>
    <property type="molecule type" value="Genomic_DNA"/>
</dbReference>
<feature type="domain" description="Leucyl-tRNA synthetase editing" evidence="7">
    <location>
        <begin position="42"/>
        <end position="90"/>
    </location>
</feature>
<dbReference type="SUPFAM" id="SSF52374">
    <property type="entry name" value="Nucleotidylyl transferase"/>
    <property type="match status" value="1"/>
</dbReference>
<keyword evidence="6" id="KW-0030">Aminoacyl-tRNA synthetase</keyword>
<comment type="caution">
    <text evidence="8">The sequence shown here is derived from an EMBL/GenBank/DDBJ whole genome shotgun (WGS) entry which is preliminary data.</text>
</comment>
<dbReference type="InterPro" id="IPR014729">
    <property type="entry name" value="Rossmann-like_a/b/a_fold"/>
</dbReference>
<dbReference type="InterPro" id="IPR025709">
    <property type="entry name" value="Leu_tRNA-synth_edit"/>
</dbReference>
<reference evidence="8" key="1">
    <citation type="journal article" date="2014" name="Front. Microbiol.">
        <title>High frequency of phylogenetically diverse reductive dehalogenase-homologous genes in deep subseafloor sedimentary metagenomes.</title>
        <authorList>
            <person name="Kawai M."/>
            <person name="Futagami T."/>
            <person name="Toyoda A."/>
            <person name="Takaki Y."/>
            <person name="Nishi S."/>
            <person name="Hori S."/>
            <person name="Arai W."/>
            <person name="Tsubouchi T."/>
            <person name="Morono Y."/>
            <person name="Uchiyama I."/>
            <person name="Ito T."/>
            <person name="Fujiyama A."/>
            <person name="Inagaki F."/>
            <person name="Takami H."/>
        </authorList>
    </citation>
    <scope>NUCLEOTIDE SEQUENCE</scope>
    <source>
        <strain evidence="8">Expedition CK06-06</strain>
    </source>
</reference>
<evidence type="ECO:0000256" key="2">
    <source>
        <dbReference type="ARBA" id="ARBA00022598"/>
    </source>
</evidence>
<evidence type="ECO:0000256" key="6">
    <source>
        <dbReference type="ARBA" id="ARBA00023146"/>
    </source>
</evidence>
<dbReference type="GO" id="GO:0002161">
    <property type="term" value="F:aminoacyl-tRNA deacylase activity"/>
    <property type="evidence" value="ECO:0007669"/>
    <property type="project" value="InterPro"/>
</dbReference>
<dbReference type="GO" id="GO:0006429">
    <property type="term" value="P:leucyl-tRNA aminoacylation"/>
    <property type="evidence" value="ECO:0007669"/>
    <property type="project" value="InterPro"/>
</dbReference>
<feature type="non-terminal residue" evidence="8">
    <location>
        <position position="278"/>
    </location>
</feature>
<dbReference type="GO" id="GO:0004823">
    <property type="term" value="F:leucine-tRNA ligase activity"/>
    <property type="evidence" value="ECO:0007669"/>
    <property type="project" value="InterPro"/>
</dbReference>
<dbReference type="Gene3D" id="3.40.50.620">
    <property type="entry name" value="HUPs"/>
    <property type="match status" value="1"/>
</dbReference>
<dbReference type="PANTHER" id="PTHR45794">
    <property type="entry name" value="LEUCYL-TRNA SYNTHETASE"/>
    <property type="match status" value="1"/>
</dbReference>
<keyword evidence="5" id="KW-0648">Protein biosynthesis</keyword>
<dbReference type="PANTHER" id="PTHR45794:SF1">
    <property type="entry name" value="LEUCINE--TRNA LIGASE, CYTOPLASMIC"/>
    <property type="match status" value="1"/>
</dbReference>
<dbReference type="AlphaFoldDB" id="X1HBC0"/>
<sequence>NMWIHPDGDYVEAEVDGEKWFISEPTVIKLQDQLREVKIIRKFKGIEIIGKKCHTPIREEEVKILPATFVAVDHTTGVVMSVPSHAPFDYAALRDLWNNPDMLTKYGLPKDFASDIELISMIKTEGFGEHPAKDIIEAKGIENQENENIEDATQDIYKGEYHKGVMRENCGKYAGIAVTEIKDILIKDLIADGISSTIWETSGPVICRCTTKNHIKILRDQWFITYGEEKWKKEARAHLKKMTVYPPDARLSFEYTIDWLKDKACARKSGLGTPLPWD</sequence>
<evidence type="ECO:0000313" key="8">
    <source>
        <dbReference type="EMBL" id="GAH51154.1"/>
    </source>
</evidence>
<dbReference type="SUPFAM" id="SSF50677">
    <property type="entry name" value="ValRS/IleRS/LeuRS editing domain"/>
    <property type="match status" value="1"/>
</dbReference>
<feature type="non-terminal residue" evidence="8">
    <location>
        <position position="1"/>
    </location>
</feature>
<evidence type="ECO:0000259" key="7">
    <source>
        <dbReference type="Pfam" id="PF13603"/>
    </source>
</evidence>
<dbReference type="Pfam" id="PF13603">
    <property type="entry name" value="tRNA-synt_1_2"/>
    <property type="match status" value="1"/>
</dbReference>
<dbReference type="GO" id="GO:0005524">
    <property type="term" value="F:ATP binding"/>
    <property type="evidence" value="ECO:0007669"/>
    <property type="project" value="UniProtKB-KW"/>
</dbReference>
<protein>
    <recommendedName>
        <fullName evidence="7">Leucyl-tRNA synthetase editing domain-containing protein</fullName>
    </recommendedName>
</protein>
<dbReference type="InterPro" id="IPR004493">
    <property type="entry name" value="Leu-tRNA-synth_Ia_arc/euk"/>
</dbReference>
<evidence type="ECO:0000256" key="3">
    <source>
        <dbReference type="ARBA" id="ARBA00022741"/>
    </source>
</evidence>
<gene>
    <name evidence="8" type="ORF">S03H2_37781</name>
</gene>
<evidence type="ECO:0000256" key="1">
    <source>
        <dbReference type="ARBA" id="ARBA00005594"/>
    </source>
</evidence>
<keyword evidence="3" id="KW-0547">Nucleotide-binding</keyword>
<name>X1HBC0_9ZZZZ</name>
<dbReference type="Gene3D" id="3.90.740.10">
    <property type="entry name" value="Valyl/Leucyl/Isoleucyl-tRNA synthetase, editing domain"/>
    <property type="match status" value="1"/>
</dbReference>
<evidence type="ECO:0000256" key="5">
    <source>
        <dbReference type="ARBA" id="ARBA00022917"/>
    </source>
</evidence>
<organism evidence="8">
    <name type="scientific">marine sediment metagenome</name>
    <dbReference type="NCBI Taxonomy" id="412755"/>
    <lineage>
        <taxon>unclassified sequences</taxon>
        <taxon>metagenomes</taxon>
        <taxon>ecological metagenomes</taxon>
    </lineage>
</organism>
<comment type="similarity">
    <text evidence="1">Belongs to the class-I aminoacyl-tRNA synthetase family.</text>
</comment>